<dbReference type="InterPro" id="IPR005079">
    <property type="entry name" value="Peptidase_C45_hydrolase"/>
</dbReference>
<dbReference type="InterPro" id="IPR047794">
    <property type="entry name" value="C45_proenzyme-like"/>
</dbReference>
<evidence type="ECO:0000313" key="2">
    <source>
        <dbReference type="EMBL" id="KIL48817.1"/>
    </source>
</evidence>
<dbReference type="STRING" id="135826.KP77_20280"/>
<evidence type="ECO:0000313" key="3">
    <source>
        <dbReference type="Proteomes" id="UP000031950"/>
    </source>
</evidence>
<dbReference type="Gene3D" id="3.60.60.10">
    <property type="entry name" value="Penicillin V Acylase, Chain A"/>
    <property type="match status" value="1"/>
</dbReference>
<protein>
    <submittedName>
        <fullName evidence="2">Acyl-CoA:6-aminopenicillanic acid acyl-transferase</fullName>
    </submittedName>
</protein>
<dbReference type="CDD" id="cd01935">
    <property type="entry name" value="Ntn_CGH_like"/>
    <property type="match status" value="1"/>
</dbReference>
<dbReference type="InterPro" id="IPR047801">
    <property type="entry name" value="Peptidase_C45"/>
</dbReference>
<comment type="caution">
    <text evidence="2">The sequence shown here is derived from an EMBL/GenBank/DDBJ whole genome shotgun (WGS) entry which is preliminary data.</text>
</comment>
<reference evidence="2 3" key="1">
    <citation type="submission" date="2015-01" db="EMBL/GenBank/DDBJ databases">
        <title>Genome sequence of Jeotgalibacillus alimentarius.</title>
        <authorList>
            <person name="Goh K.M."/>
            <person name="Chan K.-G."/>
            <person name="Yaakop A.S."/>
            <person name="Ee R."/>
            <person name="Gan H.M."/>
            <person name="Chan C.S."/>
        </authorList>
    </citation>
    <scope>NUCLEOTIDE SEQUENCE [LARGE SCALE GENOMIC DNA]</scope>
    <source>
        <strain evidence="2 3">YKJ-13</strain>
    </source>
</reference>
<keyword evidence="2" id="KW-0808">Transferase</keyword>
<keyword evidence="3" id="KW-1185">Reference proteome</keyword>
<dbReference type="GO" id="GO:0016740">
    <property type="term" value="F:transferase activity"/>
    <property type="evidence" value="ECO:0007669"/>
    <property type="project" value="UniProtKB-KW"/>
</dbReference>
<accession>A0A0C2VIV6</accession>
<feature type="domain" description="Peptidase C45 hydrolase" evidence="1">
    <location>
        <begin position="112"/>
        <end position="318"/>
    </location>
</feature>
<dbReference type="EMBL" id="JXRQ01000018">
    <property type="protein sequence ID" value="KIL48817.1"/>
    <property type="molecule type" value="Genomic_DNA"/>
</dbReference>
<name>A0A0C2VIV6_9BACL</name>
<dbReference type="SUPFAM" id="SSF56235">
    <property type="entry name" value="N-terminal nucleophile aminohydrolases (Ntn hydrolases)"/>
    <property type="match status" value="1"/>
</dbReference>
<dbReference type="Proteomes" id="UP000031950">
    <property type="component" value="Unassembled WGS sequence"/>
</dbReference>
<evidence type="ECO:0000259" key="1">
    <source>
        <dbReference type="Pfam" id="PF03417"/>
    </source>
</evidence>
<dbReference type="AlphaFoldDB" id="A0A0C2VIV6"/>
<proteinExistence type="predicted"/>
<dbReference type="PANTHER" id="PTHR34180:SF1">
    <property type="entry name" value="BETA-ALANYL-DOPAMINE_CARCININE HYDROLASE"/>
    <property type="match status" value="1"/>
</dbReference>
<dbReference type="InterPro" id="IPR029055">
    <property type="entry name" value="Ntn_hydrolases_N"/>
</dbReference>
<dbReference type="PANTHER" id="PTHR34180">
    <property type="entry name" value="PEPTIDASE C45"/>
    <property type="match status" value="1"/>
</dbReference>
<sequence length="361" mass="40876">MNEKGHGAMQRFHIDVIKGKGSYYDLGQKAGALFKQTPLYHTHVKRREKSKKSYQLDMKKAETHIKSFAPGIWDELNGLSTELGWGLENTVHEYSGWQQDWKKSGCSVLMKENFFVRNYDFHPKTYEGRLMIWQPDNAYASIGVAGRMIGRIDGMNEKGLCVGFHFVNRKNPGEGFTCSVIARFLLDSCATVREAVTMLKAIPHRHAFNYTLYDASGQHAIVEASALGVSERLQKNDIACTNHFETPEKLSENRYQLKESKSRLSTINEQAAATTDPLNAFYLFNDPSYGIFKKNYGSWSGTIHTVVYNPEDLSVLFGAGENAVPLHINFKDWLSGQRYPVTRIFGEVDTGEQFSHVNTGY</sequence>
<dbReference type="NCBIfam" id="NF040521">
    <property type="entry name" value="C45_proenzyme"/>
    <property type="match status" value="1"/>
</dbReference>
<organism evidence="2 3">
    <name type="scientific">Jeotgalibacillus alimentarius</name>
    <dbReference type="NCBI Taxonomy" id="135826"/>
    <lineage>
        <taxon>Bacteria</taxon>
        <taxon>Bacillati</taxon>
        <taxon>Bacillota</taxon>
        <taxon>Bacilli</taxon>
        <taxon>Bacillales</taxon>
        <taxon>Caryophanaceae</taxon>
        <taxon>Jeotgalibacillus</taxon>
    </lineage>
</organism>
<dbReference type="Pfam" id="PF03417">
    <property type="entry name" value="AAT"/>
    <property type="match status" value="1"/>
</dbReference>
<gene>
    <name evidence="2" type="ORF">KP77_20280</name>
</gene>
<dbReference type="PATRIC" id="fig|135826.4.peg.2023"/>